<dbReference type="EMBL" id="JAEFCI010006563">
    <property type="protein sequence ID" value="KAG5459602.1"/>
    <property type="molecule type" value="Genomic_DNA"/>
</dbReference>
<evidence type="ECO:0000313" key="2">
    <source>
        <dbReference type="EMBL" id="KAG5459602.1"/>
    </source>
</evidence>
<dbReference type="OrthoDB" id="239865at2759"/>
<sequence length="230" mass="24932">SAKLLLVADIVHAGGGGGGGAQDQSKTAFLIAGYARYKCPYFECGSNGALTAGSATERQLRSNHRRLIKLQEDQKLEEDNPLKLASVGNWKTQGTSLTPSAPQGAPAAAIIAEVMELALTPPPENPFAVDHSYFDTQTLEESVLASGAMVDFLRKVYLKESPYAEMGEFQFKRVVPIAFWSLCAFPFPAPSFPLNHPLPALRHKELDGIVGRVLVICTEYFTYTELTQGA</sequence>
<dbReference type="InterPro" id="IPR057208">
    <property type="entry name" value="DUF7886"/>
</dbReference>
<gene>
    <name evidence="2" type="ORF">BJ554DRAFT_8455</name>
</gene>
<protein>
    <recommendedName>
        <fullName evidence="1">DUF7886 domain-containing protein</fullName>
    </recommendedName>
</protein>
<feature type="domain" description="DUF7886" evidence="1">
    <location>
        <begin position="60"/>
        <end position="164"/>
    </location>
</feature>
<evidence type="ECO:0000313" key="3">
    <source>
        <dbReference type="Proteomes" id="UP000673691"/>
    </source>
</evidence>
<keyword evidence="3" id="KW-1185">Reference proteome</keyword>
<accession>A0A8H7ZUX3</accession>
<dbReference type="Proteomes" id="UP000673691">
    <property type="component" value="Unassembled WGS sequence"/>
</dbReference>
<comment type="caution">
    <text evidence="2">The sequence shown here is derived from an EMBL/GenBank/DDBJ whole genome shotgun (WGS) entry which is preliminary data.</text>
</comment>
<feature type="non-terminal residue" evidence="2">
    <location>
        <position position="1"/>
    </location>
</feature>
<dbReference type="Pfam" id="PF25377">
    <property type="entry name" value="DUF7886"/>
    <property type="match status" value="1"/>
</dbReference>
<proteinExistence type="predicted"/>
<reference evidence="2 3" key="1">
    <citation type="journal article" name="Sci. Rep.">
        <title>Genome-scale phylogenetic analyses confirm Olpidium as the closest living zoosporic fungus to the non-flagellated, terrestrial fungi.</title>
        <authorList>
            <person name="Chang Y."/>
            <person name="Rochon D."/>
            <person name="Sekimoto S."/>
            <person name="Wang Y."/>
            <person name="Chovatia M."/>
            <person name="Sandor L."/>
            <person name="Salamov A."/>
            <person name="Grigoriev I.V."/>
            <person name="Stajich J.E."/>
            <person name="Spatafora J.W."/>
        </authorList>
    </citation>
    <scope>NUCLEOTIDE SEQUENCE [LARGE SCALE GENOMIC DNA]</scope>
    <source>
        <strain evidence="2">S191</strain>
    </source>
</reference>
<name>A0A8H7ZUX3_9FUNG</name>
<feature type="non-terminal residue" evidence="2">
    <location>
        <position position="230"/>
    </location>
</feature>
<dbReference type="AlphaFoldDB" id="A0A8H7ZUX3"/>
<dbReference type="PANTHER" id="PTHR47915">
    <property type="entry name" value="SI:DKEY-19B23.7"/>
    <property type="match status" value="1"/>
</dbReference>
<organism evidence="2 3">
    <name type="scientific">Olpidium bornovanus</name>
    <dbReference type="NCBI Taxonomy" id="278681"/>
    <lineage>
        <taxon>Eukaryota</taxon>
        <taxon>Fungi</taxon>
        <taxon>Fungi incertae sedis</taxon>
        <taxon>Olpidiomycota</taxon>
        <taxon>Olpidiomycotina</taxon>
        <taxon>Olpidiomycetes</taxon>
        <taxon>Olpidiales</taxon>
        <taxon>Olpidiaceae</taxon>
        <taxon>Olpidium</taxon>
    </lineage>
</organism>
<dbReference type="PANTHER" id="PTHR47915:SF1">
    <property type="entry name" value="SI:DKEY-19B23.7"/>
    <property type="match status" value="1"/>
</dbReference>
<evidence type="ECO:0000259" key="1">
    <source>
        <dbReference type="Pfam" id="PF25377"/>
    </source>
</evidence>